<reference evidence="3 4" key="1">
    <citation type="submission" date="2023-04" db="EMBL/GenBank/DDBJ databases">
        <title>Genome of Basidiobolus ranarum AG-B5.</title>
        <authorList>
            <person name="Stajich J.E."/>
            <person name="Carter-House D."/>
            <person name="Gryganskyi A."/>
        </authorList>
    </citation>
    <scope>NUCLEOTIDE SEQUENCE [LARGE SCALE GENOMIC DNA]</scope>
    <source>
        <strain evidence="3 4">AG-B5</strain>
    </source>
</reference>
<dbReference type="SUPFAM" id="SSF109715">
    <property type="entry name" value="DEK C-terminal domain"/>
    <property type="match status" value="1"/>
</dbReference>
<dbReference type="InterPro" id="IPR014876">
    <property type="entry name" value="DEK_C"/>
</dbReference>
<comment type="caution">
    <text evidence="3">The sequence shown here is derived from an EMBL/GenBank/DDBJ whole genome shotgun (WGS) entry which is preliminary data.</text>
</comment>
<evidence type="ECO:0000256" key="1">
    <source>
        <dbReference type="SAM" id="MobiDB-lite"/>
    </source>
</evidence>
<dbReference type="Pfam" id="PF08766">
    <property type="entry name" value="DEK_C"/>
    <property type="match status" value="1"/>
</dbReference>
<dbReference type="PROSITE" id="PS51998">
    <property type="entry name" value="DEK_C"/>
    <property type="match status" value="1"/>
</dbReference>
<evidence type="ECO:0000313" key="4">
    <source>
        <dbReference type="Proteomes" id="UP001479436"/>
    </source>
</evidence>
<gene>
    <name evidence="3" type="ORF">K7432_014857</name>
</gene>
<feature type="domain" description="DEK-C" evidence="2">
    <location>
        <begin position="91"/>
        <end position="146"/>
    </location>
</feature>
<feature type="compositionally biased region" description="Basic and acidic residues" evidence="1">
    <location>
        <begin position="31"/>
        <end position="40"/>
    </location>
</feature>
<dbReference type="Proteomes" id="UP001479436">
    <property type="component" value="Unassembled WGS sequence"/>
</dbReference>
<protein>
    <recommendedName>
        <fullName evidence="2">DEK-C domain-containing protein</fullName>
    </recommendedName>
</protein>
<sequence>MHGLSPYPQGPVSARAHSQSVDRTSRAHSVARSDYRDYSRSRSNHALDVPGYHHRASNASSIAPSMMDAHMGPGYHPMQPLGGRPGSVVGMVSDHEIMEEVRHILSSANLMSITKKQVRDELSRHFGMDMTPKKEYINNCIDMILQGHM</sequence>
<dbReference type="Gene3D" id="1.10.10.60">
    <property type="entry name" value="Homeodomain-like"/>
    <property type="match status" value="1"/>
</dbReference>
<proteinExistence type="predicted"/>
<keyword evidence="4" id="KW-1185">Reference proteome</keyword>
<organism evidence="3 4">
    <name type="scientific">Basidiobolus ranarum</name>
    <dbReference type="NCBI Taxonomy" id="34480"/>
    <lineage>
        <taxon>Eukaryota</taxon>
        <taxon>Fungi</taxon>
        <taxon>Fungi incertae sedis</taxon>
        <taxon>Zoopagomycota</taxon>
        <taxon>Entomophthoromycotina</taxon>
        <taxon>Basidiobolomycetes</taxon>
        <taxon>Basidiobolales</taxon>
        <taxon>Basidiobolaceae</taxon>
        <taxon>Basidiobolus</taxon>
    </lineage>
</organism>
<accession>A0ABR2VNX6</accession>
<name>A0ABR2VNX6_9FUNG</name>
<dbReference type="EMBL" id="JASJQH010008690">
    <property type="protein sequence ID" value="KAK9687246.1"/>
    <property type="molecule type" value="Genomic_DNA"/>
</dbReference>
<evidence type="ECO:0000259" key="2">
    <source>
        <dbReference type="PROSITE" id="PS51998"/>
    </source>
</evidence>
<feature type="region of interest" description="Disordered" evidence="1">
    <location>
        <begin position="1"/>
        <end position="56"/>
    </location>
</feature>
<evidence type="ECO:0000313" key="3">
    <source>
        <dbReference type="EMBL" id="KAK9687246.1"/>
    </source>
</evidence>